<sequence length="66" mass="7030">MAVLEIAQRKLKGDPALVKEVDEKLAPGLIAALQNGGVTNALRGFLVSEDGKDVSGEYRELFLMGS</sequence>
<gene>
    <name evidence="1" type="ORF">NPX13_g6848</name>
</gene>
<evidence type="ECO:0000313" key="2">
    <source>
        <dbReference type="Proteomes" id="UP001148614"/>
    </source>
</evidence>
<reference evidence="1" key="1">
    <citation type="submission" date="2022-07" db="EMBL/GenBank/DDBJ databases">
        <title>Genome Sequence of Xylaria arbuscula.</title>
        <authorList>
            <person name="Buettner E."/>
        </authorList>
    </citation>
    <scope>NUCLEOTIDE SEQUENCE</scope>
    <source>
        <strain evidence="1">VT107</strain>
    </source>
</reference>
<dbReference type="EMBL" id="JANPWZ010001265">
    <property type="protein sequence ID" value="KAJ3567209.1"/>
    <property type="molecule type" value="Genomic_DNA"/>
</dbReference>
<comment type="caution">
    <text evidence="1">The sequence shown here is derived from an EMBL/GenBank/DDBJ whole genome shotgun (WGS) entry which is preliminary data.</text>
</comment>
<evidence type="ECO:0000313" key="1">
    <source>
        <dbReference type="EMBL" id="KAJ3567209.1"/>
    </source>
</evidence>
<keyword evidence="2" id="KW-1185">Reference proteome</keyword>
<protein>
    <submittedName>
        <fullName evidence="1">Uncharacterized protein</fullName>
    </submittedName>
</protein>
<accession>A0A9W8NBF6</accession>
<dbReference type="Proteomes" id="UP001148614">
    <property type="component" value="Unassembled WGS sequence"/>
</dbReference>
<organism evidence="1 2">
    <name type="scientific">Xylaria arbuscula</name>
    <dbReference type="NCBI Taxonomy" id="114810"/>
    <lineage>
        <taxon>Eukaryota</taxon>
        <taxon>Fungi</taxon>
        <taxon>Dikarya</taxon>
        <taxon>Ascomycota</taxon>
        <taxon>Pezizomycotina</taxon>
        <taxon>Sordariomycetes</taxon>
        <taxon>Xylariomycetidae</taxon>
        <taxon>Xylariales</taxon>
        <taxon>Xylariaceae</taxon>
        <taxon>Xylaria</taxon>
    </lineage>
</organism>
<name>A0A9W8NBF6_9PEZI</name>
<dbReference type="AlphaFoldDB" id="A0A9W8NBF6"/>
<proteinExistence type="predicted"/>